<comment type="caution">
    <text evidence="2">The sequence shown here is derived from an EMBL/GenBank/DDBJ whole genome shotgun (WGS) entry which is preliminary data.</text>
</comment>
<proteinExistence type="predicted"/>
<organism evidence="2 3">
    <name type="scientific">Polyplax serrata</name>
    <name type="common">Common mouse louse</name>
    <dbReference type="NCBI Taxonomy" id="468196"/>
    <lineage>
        <taxon>Eukaryota</taxon>
        <taxon>Metazoa</taxon>
        <taxon>Ecdysozoa</taxon>
        <taxon>Arthropoda</taxon>
        <taxon>Hexapoda</taxon>
        <taxon>Insecta</taxon>
        <taxon>Pterygota</taxon>
        <taxon>Neoptera</taxon>
        <taxon>Paraneoptera</taxon>
        <taxon>Psocodea</taxon>
        <taxon>Troctomorpha</taxon>
        <taxon>Phthiraptera</taxon>
        <taxon>Anoplura</taxon>
        <taxon>Polyplacidae</taxon>
        <taxon>Polyplax</taxon>
    </lineage>
</organism>
<protein>
    <submittedName>
        <fullName evidence="2">Uncharacterized protein</fullName>
    </submittedName>
</protein>
<accession>A0AAN8PU59</accession>
<name>A0AAN8PU59_POLSC</name>
<evidence type="ECO:0000313" key="3">
    <source>
        <dbReference type="Proteomes" id="UP001372834"/>
    </source>
</evidence>
<reference evidence="2 3" key="1">
    <citation type="submission" date="2023-10" db="EMBL/GenBank/DDBJ databases">
        <title>Genomes of two closely related lineages of the louse Polyplax serrata with different host specificities.</title>
        <authorList>
            <person name="Martinu J."/>
            <person name="Tarabai H."/>
            <person name="Stefka J."/>
            <person name="Hypsa V."/>
        </authorList>
    </citation>
    <scope>NUCLEOTIDE SEQUENCE [LARGE SCALE GENOMIC DNA]</scope>
    <source>
        <strain evidence="2">HR10_N</strain>
    </source>
</reference>
<evidence type="ECO:0000313" key="2">
    <source>
        <dbReference type="EMBL" id="KAK6620758.1"/>
    </source>
</evidence>
<dbReference type="EMBL" id="JAWJWE010000039">
    <property type="protein sequence ID" value="KAK6620758.1"/>
    <property type="molecule type" value="Genomic_DNA"/>
</dbReference>
<dbReference type="Proteomes" id="UP001372834">
    <property type="component" value="Unassembled WGS sequence"/>
</dbReference>
<dbReference type="AlphaFoldDB" id="A0AAN8PU59"/>
<evidence type="ECO:0000256" key="1">
    <source>
        <dbReference type="SAM" id="MobiDB-lite"/>
    </source>
</evidence>
<sequence>MMVLGGKKTGSQRSSPLSGGNFPLCYHHHCIRDEASAIVHGGSVQSGEIGETDHQSQSEFYGSITGARARAPFEFGRRHRLQAMPPVQVDPPVERRSDDGLQCLTEG</sequence>
<gene>
    <name evidence="2" type="ORF">RUM43_011053</name>
</gene>
<feature type="region of interest" description="Disordered" evidence="1">
    <location>
        <begin position="82"/>
        <end position="107"/>
    </location>
</feature>